<evidence type="ECO:0000313" key="9">
    <source>
        <dbReference type="Proteomes" id="UP000775872"/>
    </source>
</evidence>
<feature type="transmembrane region" description="Helical" evidence="7">
    <location>
        <begin position="415"/>
        <end position="441"/>
    </location>
</feature>
<evidence type="ECO:0000256" key="7">
    <source>
        <dbReference type="SAM" id="Phobius"/>
    </source>
</evidence>
<protein>
    <recommendedName>
        <fullName evidence="10">Choline transport protein</fullName>
    </recommendedName>
</protein>
<feature type="transmembrane region" description="Helical" evidence="7">
    <location>
        <begin position="483"/>
        <end position="503"/>
    </location>
</feature>
<feature type="transmembrane region" description="Helical" evidence="7">
    <location>
        <begin position="391"/>
        <end position="409"/>
    </location>
</feature>
<feature type="region of interest" description="Disordered" evidence="6">
    <location>
        <begin position="1"/>
        <end position="30"/>
    </location>
</feature>
<evidence type="ECO:0000256" key="4">
    <source>
        <dbReference type="ARBA" id="ARBA00022989"/>
    </source>
</evidence>
<feature type="compositionally biased region" description="Basic and acidic residues" evidence="6">
    <location>
        <begin position="1"/>
        <end position="12"/>
    </location>
</feature>
<feature type="transmembrane region" description="Helical" evidence="7">
    <location>
        <begin position="515"/>
        <end position="534"/>
    </location>
</feature>
<proteinExistence type="predicted"/>
<keyword evidence="4 7" id="KW-1133">Transmembrane helix</keyword>
<feature type="transmembrane region" description="Helical" evidence="7">
    <location>
        <begin position="54"/>
        <end position="71"/>
    </location>
</feature>
<feature type="compositionally biased region" description="Basic and acidic residues" evidence="6">
    <location>
        <begin position="19"/>
        <end position="30"/>
    </location>
</feature>
<dbReference type="GO" id="GO:0022857">
    <property type="term" value="F:transmembrane transporter activity"/>
    <property type="evidence" value="ECO:0007669"/>
    <property type="project" value="InterPro"/>
</dbReference>
<comment type="caution">
    <text evidence="8">The sequence shown here is derived from an EMBL/GenBank/DDBJ whole genome shotgun (WGS) entry which is preliminary data.</text>
</comment>
<keyword evidence="2" id="KW-0813">Transport</keyword>
<keyword evidence="3 7" id="KW-0812">Transmembrane</keyword>
<evidence type="ECO:0000256" key="2">
    <source>
        <dbReference type="ARBA" id="ARBA00022448"/>
    </source>
</evidence>
<keyword evidence="5 7" id="KW-0472">Membrane</keyword>
<dbReference type="InterPro" id="IPR002293">
    <property type="entry name" value="AA/rel_permease1"/>
</dbReference>
<dbReference type="EMBL" id="CABFOC020000042">
    <property type="protein sequence ID" value="CAH0051613.1"/>
    <property type="molecule type" value="Genomic_DNA"/>
</dbReference>
<feature type="transmembrane region" description="Helical" evidence="7">
    <location>
        <begin position="347"/>
        <end position="371"/>
    </location>
</feature>
<feature type="transmembrane region" description="Helical" evidence="7">
    <location>
        <begin position="294"/>
        <end position="312"/>
    </location>
</feature>
<dbReference type="GO" id="GO:0016020">
    <property type="term" value="C:membrane"/>
    <property type="evidence" value="ECO:0007669"/>
    <property type="project" value="UniProtKB-SubCell"/>
</dbReference>
<dbReference type="PIRSF" id="PIRSF006060">
    <property type="entry name" value="AA_transporter"/>
    <property type="match status" value="1"/>
</dbReference>
<dbReference type="PANTHER" id="PTHR45649:SF1">
    <property type="entry name" value="TRANSPORTER, PUTATIVE (EUROFUNG)-RELATED"/>
    <property type="match status" value="1"/>
</dbReference>
<comment type="subcellular location">
    <subcellularLocation>
        <location evidence="1">Membrane</location>
        <topology evidence="1">Multi-pass membrane protein</topology>
    </subcellularLocation>
</comment>
<evidence type="ECO:0000256" key="6">
    <source>
        <dbReference type="SAM" id="MobiDB-lite"/>
    </source>
</evidence>
<feature type="transmembrane region" description="Helical" evidence="7">
    <location>
        <begin position="91"/>
        <end position="115"/>
    </location>
</feature>
<feature type="transmembrane region" description="Helical" evidence="7">
    <location>
        <begin position="184"/>
        <end position="204"/>
    </location>
</feature>
<evidence type="ECO:0000256" key="3">
    <source>
        <dbReference type="ARBA" id="ARBA00022692"/>
    </source>
</evidence>
<reference evidence="8" key="1">
    <citation type="submission" date="2021-10" db="EMBL/GenBank/DDBJ databases">
        <authorList>
            <person name="Piombo E."/>
        </authorList>
    </citation>
    <scope>NUCLEOTIDE SEQUENCE</scope>
</reference>
<dbReference type="Gene3D" id="1.20.1740.10">
    <property type="entry name" value="Amino acid/polyamine transporter I"/>
    <property type="match status" value="1"/>
</dbReference>
<gene>
    <name evidence="8" type="ORF">CSOL1703_00014262</name>
</gene>
<evidence type="ECO:0000313" key="8">
    <source>
        <dbReference type="EMBL" id="CAH0051613.1"/>
    </source>
</evidence>
<feature type="transmembrane region" description="Helical" evidence="7">
    <location>
        <begin position="253"/>
        <end position="273"/>
    </location>
</feature>
<dbReference type="AlphaFoldDB" id="A0A9N9Z9Z6"/>
<name>A0A9N9Z9Z6_9HYPO</name>
<organism evidence="8 9">
    <name type="scientific">Clonostachys solani</name>
    <dbReference type="NCBI Taxonomy" id="160281"/>
    <lineage>
        <taxon>Eukaryota</taxon>
        <taxon>Fungi</taxon>
        <taxon>Dikarya</taxon>
        <taxon>Ascomycota</taxon>
        <taxon>Pezizomycotina</taxon>
        <taxon>Sordariomycetes</taxon>
        <taxon>Hypocreomycetidae</taxon>
        <taxon>Hypocreales</taxon>
        <taxon>Bionectriaceae</taxon>
        <taxon>Clonostachys</taxon>
    </lineage>
</organism>
<keyword evidence="9" id="KW-1185">Reference proteome</keyword>
<accession>A0A9N9Z9Z6</accession>
<dbReference type="OrthoDB" id="10054429at2759"/>
<feature type="transmembrane region" description="Helical" evidence="7">
    <location>
        <begin position="136"/>
        <end position="164"/>
    </location>
</feature>
<dbReference type="Pfam" id="PF13520">
    <property type="entry name" value="AA_permease_2"/>
    <property type="match status" value="1"/>
</dbReference>
<sequence length="554" mass="60256">MNSVRRESRELSDVSEGGKPSEVRVEPVSESIDREQLDREQLARLGKKSVLKRNFRFLTILGFSCAILVTWEGTLMNFAPGLANGGPGGLVYGFIFVWIGNISVFSTLCELVSIAPTSGGQYHWVAMLAPRWCSKFLSYLTGWLTLAGWQGTSAAAGFLTGTMIQGLVTFMVPSYNAQTWQGTLMLWMCILIAVTINTVVSSLLPKIEGMILILHIIGFFAILITLTTFGANASATDVFLTFRNEGMWPSQGLSWFVGLLGCVFSFAGVDCSFHMCEEVRNPSVAVPRSIMTSVTINGCMGLAMVIAMLYSASDIDAAINSPTGYPYIEIFYQATGSKGGTAAMTSLIIVMTLSAIVGVIAATSRMCFAFARDRALPFWSTLSKVDERTNVPVWAITVTSVIACLIGLINIGSAVVYNAIISVAVSGLYSSYLMAASLLLYRRVGKGYKLPDPSALPALADTTAGEGQTLAWGPWHVPGIFGILNNTFACIFMLIVWFFSFWPPQTPADASTMNYASLMTGGVALFSVVYYMLWAKREYKGPHMEVNVTEEQYH</sequence>
<evidence type="ECO:0000256" key="1">
    <source>
        <dbReference type="ARBA" id="ARBA00004141"/>
    </source>
</evidence>
<evidence type="ECO:0000256" key="5">
    <source>
        <dbReference type="ARBA" id="ARBA00023136"/>
    </source>
</evidence>
<dbReference type="PANTHER" id="PTHR45649">
    <property type="entry name" value="AMINO-ACID PERMEASE BAT1"/>
    <property type="match status" value="1"/>
</dbReference>
<feature type="transmembrane region" description="Helical" evidence="7">
    <location>
        <begin position="211"/>
        <end position="233"/>
    </location>
</feature>
<dbReference type="Proteomes" id="UP000775872">
    <property type="component" value="Unassembled WGS sequence"/>
</dbReference>
<evidence type="ECO:0008006" key="10">
    <source>
        <dbReference type="Google" id="ProtNLM"/>
    </source>
</evidence>